<dbReference type="AlphaFoldDB" id="A0A166L0P5"/>
<accession>A0A166L0P5</accession>
<proteinExistence type="predicted"/>
<organism evidence="1 2">
    <name type="scientific">Athelia psychrophila</name>
    <dbReference type="NCBI Taxonomy" id="1759441"/>
    <lineage>
        <taxon>Eukaryota</taxon>
        <taxon>Fungi</taxon>
        <taxon>Dikarya</taxon>
        <taxon>Basidiomycota</taxon>
        <taxon>Agaricomycotina</taxon>
        <taxon>Agaricomycetes</taxon>
        <taxon>Agaricomycetidae</taxon>
        <taxon>Atheliales</taxon>
        <taxon>Atheliaceae</taxon>
        <taxon>Athelia</taxon>
    </lineage>
</organism>
<gene>
    <name evidence="1" type="ORF">FIBSPDRAFT_931086</name>
</gene>
<reference evidence="1 2" key="1">
    <citation type="journal article" date="2016" name="Mol. Biol. Evol.">
        <title>Comparative Genomics of Early-Diverging Mushroom-Forming Fungi Provides Insights into the Origins of Lignocellulose Decay Capabilities.</title>
        <authorList>
            <person name="Nagy L.G."/>
            <person name="Riley R."/>
            <person name="Tritt A."/>
            <person name="Adam C."/>
            <person name="Daum C."/>
            <person name="Floudas D."/>
            <person name="Sun H."/>
            <person name="Yadav J.S."/>
            <person name="Pangilinan J."/>
            <person name="Larsson K.H."/>
            <person name="Matsuura K."/>
            <person name="Barry K."/>
            <person name="Labutti K."/>
            <person name="Kuo R."/>
            <person name="Ohm R.A."/>
            <person name="Bhattacharya S.S."/>
            <person name="Shirouzu T."/>
            <person name="Yoshinaga Y."/>
            <person name="Martin F.M."/>
            <person name="Grigoriev I.V."/>
            <person name="Hibbett D.S."/>
        </authorList>
    </citation>
    <scope>NUCLEOTIDE SEQUENCE [LARGE SCALE GENOMIC DNA]</scope>
    <source>
        <strain evidence="1 2">CBS 109695</strain>
    </source>
</reference>
<evidence type="ECO:0000313" key="2">
    <source>
        <dbReference type="Proteomes" id="UP000076532"/>
    </source>
</evidence>
<name>A0A166L0P5_9AGAM</name>
<keyword evidence="2" id="KW-1185">Reference proteome</keyword>
<protein>
    <submittedName>
        <fullName evidence="1">Uncharacterized protein</fullName>
    </submittedName>
</protein>
<dbReference type="Proteomes" id="UP000076532">
    <property type="component" value="Unassembled WGS sequence"/>
</dbReference>
<dbReference type="EMBL" id="KV417539">
    <property type="protein sequence ID" value="KZP22450.1"/>
    <property type="molecule type" value="Genomic_DNA"/>
</dbReference>
<sequence>MRFAPLPLPAIAVTPSVHERGLVQDIEGGLRRRLRAYFVFRDSALYPLPRVVLLLYASKLISVLLRGGPEAAREGVALSFQVASTTHVFLGLPYAELVWIVYVALFSALACRVFPTILPCKTVGDDEMGMGTVDMGGAVTTLASVQFVSRSWEDKEEGDGVMGSVRTVRRVEGGVRLPVLLLEPVNVTVRARVWMSIGNDTKFRFPHERVQMRRRAICIFVTLALLESGSQDLLAWPCLILGHSANSYATLIRSFFGVRRTAVYPKAGQSGETIQPHTVSDSRYPPALRSIFQPQ</sequence>
<evidence type="ECO:0000313" key="1">
    <source>
        <dbReference type="EMBL" id="KZP22450.1"/>
    </source>
</evidence>